<keyword evidence="5" id="KW-0812">Transmembrane</keyword>
<organism evidence="7 8">
    <name type="scientific">Chlorella sorokiniana</name>
    <name type="common">Freshwater green alga</name>
    <dbReference type="NCBI Taxonomy" id="3076"/>
    <lineage>
        <taxon>Eukaryota</taxon>
        <taxon>Viridiplantae</taxon>
        <taxon>Chlorophyta</taxon>
        <taxon>core chlorophytes</taxon>
        <taxon>Trebouxiophyceae</taxon>
        <taxon>Chlorellales</taxon>
        <taxon>Chlorellaceae</taxon>
        <taxon>Chlorella clade</taxon>
        <taxon>Chlorella</taxon>
    </lineage>
</organism>
<feature type="region of interest" description="Disordered" evidence="4">
    <location>
        <begin position="1"/>
        <end position="71"/>
    </location>
</feature>
<feature type="transmembrane region" description="Helical" evidence="5">
    <location>
        <begin position="466"/>
        <end position="487"/>
    </location>
</feature>
<dbReference type="Gene3D" id="3.40.525.10">
    <property type="entry name" value="CRAL-TRIO lipid binding domain"/>
    <property type="match status" value="1"/>
</dbReference>
<dbReference type="InterPro" id="IPR001251">
    <property type="entry name" value="CRAL-TRIO_dom"/>
</dbReference>
<comment type="subcellular location">
    <subcellularLocation>
        <location evidence="1">Cell membrane</location>
        <topology evidence="1">Peripheral membrane protein</topology>
    </subcellularLocation>
    <subcellularLocation>
        <location evidence="2">Golgi apparatus membrane</location>
        <topology evidence="2">Peripheral membrane protein</topology>
    </subcellularLocation>
</comment>
<dbReference type="SUPFAM" id="SSF52087">
    <property type="entry name" value="CRAL/TRIO domain"/>
    <property type="match status" value="1"/>
</dbReference>
<dbReference type="PANTHER" id="PTHR45657:SF61">
    <property type="entry name" value="CRAL-TRIO DOMAIN-CONTAINING PROTEIN"/>
    <property type="match status" value="1"/>
</dbReference>
<keyword evidence="8" id="KW-1185">Reference proteome</keyword>
<feature type="compositionally biased region" description="Basic and acidic residues" evidence="4">
    <location>
        <begin position="1"/>
        <end position="10"/>
    </location>
</feature>
<protein>
    <recommendedName>
        <fullName evidence="6">CRAL-TRIO domain-containing protein</fullName>
    </recommendedName>
</protein>
<feature type="compositionally biased region" description="Low complexity" evidence="4">
    <location>
        <begin position="37"/>
        <end position="53"/>
    </location>
</feature>
<gene>
    <name evidence="7" type="ORF">C2E21_4214</name>
</gene>
<evidence type="ECO:0000259" key="6">
    <source>
        <dbReference type="PROSITE" id="PS50191"/>
    </source>
</evidence>
<dbReference type="GO" id="GO:0000139">
    <property type="term" value="C:Golgi membrane"/>
    <property type="evidence" value="ECO:0007669"/>
    <property type="project" value="UniProtKB-SubCell"/>
</dbReference>
<comment type="similarity">
    <text evidence="3">Belongs to the SFH family.</text>
</comment>
<evidence type="ECO:0000256" key="2">
    <source>
        <dbReference type="ARBA" id="ARBA00004395"/>
    </source>
</evidence>
<feature type="compositionally biased region" description="Basic and acidic residues" evidence="4">
    <location>
        <begin position="62"/>
        <end position="71"/>
    </location>
</feature>
<dbReference type="PANTHER" id="PTHR45657">
    <property type="entry name" value="CRAL-TRIO DOMAIN-CONTAINING PROTEIN YKL091C-RELATED"/>
    <property type="match status" value="1"/>
</dbReference>
<dbReference type="CDD" id="cd00170">
    <property type="entry name" value="SEC14"/>
    <property type="match status" value="1"/>
</dbReference>
<dbReference type="EMBL" id="LHPG02000007">
    <property type="protein sequence ID" value="PRW57138.1"/>
    <property type="molecule type" value="Genomic_DNA"/>
</dbReference>
<dbReference type="Proteomes" id="UP000239899">
    <property type="component" value="Unassembled WGS sequence"/>
</dbReference>
<evidence type="ECO:0000256" key="3">
    <source>
        <dbReference type="ARBA" id="ARBA00038020"/>
    </source>
</evidence>
<reference evidence="7 8" key="1">
    <citation type="journal article" date="2018" name="Plant J.">
        <title>Genome sequences of Chlorella sorokiniana UTEX 1602 and Micractinium conductrix SAG 241.80: implications to maltose excretion by a green alga.</title>
        <authorList>
            <person name="Arriola M.B."/>
            <person name="Velmurugan N."/>
            <person name="Zhang Y."/>
            <person name="Plunkett M.H."/>
            <person name="Hondzo H."/>
            <person name="Barney B.M."/>
        </authorList>
    </citation>
    <scope>NUCLEOTIDE SEQUENCE [LARGE SCALE GENOMIC DNA]</scope>
    <source>
        <strain evidence="8">UTEX 1602</strain>
    </source>
</reference>
<dbReference type="GO" id="GO:0005886">
    <property type="term" value="C:plasma membrane"/>
    <property type="evidence" value="ECO:0007669"/>
    <property type="project" value="UniProtKB-SubCell"/>
</dbReference>
<comment type="caution">
    <text evidence="7">The sequence shown here is derived from an EMBL/GenBank/DDBJ whole genome shotgun (WGS) entry which is preliminary data.</text>
</comment>
<feature type="transmembrane region" description="Helical" evidence="5">
    <location>
        <begin position="499"/>
        <end position="519"/>
    </location>
</feature>
<dbReference type="InterPro" id="IPR051026">
    <property type="entry name" value="PI/PC_transfer"/>
</dbReference>
<dbReference type="AlphaFoldDB" id="A0A2P6TSU1"/>
<keyword evidence="5" id="KW-0472">Membrane</keyword>
<evidence type="ECO:0000256" key="4">
    <source>
        <dbReference type="SAM" id="MobiDB-lite"/>
    </source>
</evidence>
<feature type="region of interest" description="Disordered" evidence="4">
    <location>
        <begin position="834"/>
        <end position="865"/>
    </location>
</feature>
<name>A0A2P6TSU1_CHLSO</name>
<evidence type="ECO:0000256" key="5">
    <source>
        <dbReference type="SAM" id="Phobius"/>
    </source>
</evidence>
<dbReference type="OrthoDB" id="1434354at2759"/>
<feature type="domain" description="CRAL-TRIO" evidence="6">
    <location>
        <begin position="641"/>
        <end position="818"/>
    </location>
</feature>
<dbReference type="PROSITE" id="PS50191">
    <property type="entry name" value="CRAL_TRIO"/>
    <property type="match status" value="1"/>
</dbReference>
<evidence type="ECO:0000313" key="8">
    <source>
        <dbReference type="Proteomes" id="UP000239899"/>
    </source>
</evidence>
<sequence>MSPEAAERADGPAAGSAGGDEVPGHAGTSTGAEHVNAAQPQTAEQAAAAAAAAPPLPPGKDAAARPLDHPEAQPLHSCVVRFKVLRGEEEKAAGELNSEERALETKFNNRAYLLVLTAESAELYATRRADFARDDAGEGEVEGSGASEGTLAAMRAALMDPLQDALPDFVLKGLQMGPRAVKAGVKAGMAGATRMADCLAPRTVTASKDKELLVRPDEVEADGLVTLVIALTQILDVRQSGSSILVTFRRQKPRVRLTARAQKYLLTPWADITQDPATRTCVLKLCDEAAANELAAAFVAARERLHSAVQWLSRGLPLLDAPAPTMVTASAAGGSGCGVGAEVLAVAPAWGSPIPLPQPYQEAAVDVAAGAVEGPSFSVFLSTPLGPAKAHICSKQLADAYRDGRRPVTVEAQPLLPDSNAAVTAGAGQLRVLLQAGVERAKGQDTEGLRAEQDCPAQPRSADSQMMLLAAGGVAAAVLAAWLQLLLGGGGTFSSLPQWAAFLACNAAALLVLLLLAAMQRSGKRSRSSRAAAAAQKEGSWVLKLLQATLVAAGREPLLQQVAAEAGVAGPVRGKEGDADQLPEAYRSLIRKHSGVLDANIAYRFLATYPSPNKGYTALEECVEWRVQQGLVGLLDQAHPKFSLIKRHYPHAVLGYSKKKDCLVTLDSYGVWKRSFEALKAEGVTDDELLRHLMLCMDFYFGVLDTRPWPHGKSVNIVDLSGLKMSDAAGEAFRFISKAGSLLNLHYPGRLHKAFLIGAPSWWSVVWRLVSPLIHPQTRELLAVYSAKDKATAREALLEWVDEDVLPTEYGGTSQAGIYDNQLEQRFWAHVASRNEGAGNGEAEGGDSFASTDRPGTPPASDAAR</sequence>
<proteinExistence type="inferred from homology"/>
<dbReference type="InterPro" id="IPR036865">
    <property type="entry name" value="CRAL-TRIO_dom_sf"/>
</dbReference>
<evidence type="ECO:0000313" key="7">
    <source>
        <dbReference type="EMBL" id="PRW57138.1"/>
    </source>
</evidence>
<dbReference type="Pfam" id="PF00650">
    <property type="entry name" value="CRAL_TRIO"/>
    <property type="match status" value="1"/>
</dbReference>
<dbReference type="SMART" id="SM00516">
    <property type="entry name" value="SEC14"/>
    <property type="match status" value="1"/>
</dbReference>
<keyword evidence="5" id="KW-1133">Transmembrane helix</keyword>
<evidence type="ECO:0000256" key="1">
    <source>
        <dbReference type="ARBA" id="ARBA00004202"/>
    </source>
</evidence>
<accession>A0A2P6TSU1</accession>